<evidence type="ECO:0000313" key="5">
    <source>
        <dbReference type="EMBL" id="OIQ96765.1"/>
    </source>
</evidence>
<keyword evidence="1" id="KW-0949">S-adenosyl-L-methionine</keyword>
<proteinExistence type="predicted"/>
<reference evidence="5" key="1">
    <citation type="submission" date="2016-10" db="EMBL/GenBank/DDBJ databases">
        <title>Sequence of Gallionella enrichment culture.</title>
        <authorList>
            <person name="Poehlein A."/>
            <person name="Muehling M."/>
            <person name="Daniel R."/>
        </authorList>
    </citation>
    <scope>NUCLEOTIDE SEQUENCE</scope>
</reference>
<evidence type="ECO:0008006" key="6">
    <source>
        <dbReference type="Google" id="ProtNLM"/>
    </source>
</evidence>
<dbReference type="GO" id="GO:0003824">
    <property type="term" value="F:catalytic activity"/>
    <property type="evidence" value="ECO:0007669"/>
    <property type="project" value="InterPro"/>
</dbReference>
<dbReference type="EMBL" id="MLJW01000143">
    <property type="protein sequence ID" value="OIQ96765.1"/>
    <property type="molecule type" value="Genomic_DNA"/>
</dbReference>
<gene>
    <name evidence="5" type="ORF">GALL_212260</name>
</gene>
<evidence type="ECO:0000256" key="3">
    <source>
        <dbReference type="ARBA" id="ARBA00023004"/>
    </source>
</evidence>
<dbReference type="SFLD" id="SFLDS00029">
    <property type="entry name" value="Radical_SAM"/>
    <property type="match status" value="1"/>
</dbReference>
<dbReference type="InterPro" id="IPR007197">
    <property type="entry name" value="rSAM"/>
</dbReference>
<dbReference type="AlphaFoldDB" id="A0A1J5S925"/>
<name>A0A1J5S925_9ZZZZ</name>
<dbReference type="InterPro" id="IPR013785">
    <property type="entry name" value="Aldolase_TIM"/>
</dbReference>
<protein>
    <recommendedName>
        <fullName evidence="6">Radical SAM protein</fullName>
    </recommendedName>
</protein>
<keyword evidence="4" id="KW-0411">Iron-sulfur</keyword>
<keyword evidence="3" id="KW-0408">Iron</keyword>
<dbReference type="SUPFAM" id="SSF102114">
    <property type="entry name" value="Radical SAM enzymes"/>
    <property type="match status" value="1"/>
</dbReference>
<dbReference type="GO" id="GO:0046872">
    <property type="term" value="F:metal ion binding"/>
    <property type="evidence" value="ECO:0007669"/>
    <property type="project" value="UniProtKB-KW"/>
</dbReference>
<evidence type="ECO:0000256" key="4">
    <source>
        <dbReference type="ARBA" id="ARBA00023014"/>
    </source>
</evidence>
<organism evidence="5">
    <name type="scientific">mine drainage metagenome</name>
    <dbReference type="NCBI Taxonomy" id="410659"/>
    <lineage>
        <taxon>unclassified sequences</taxon>
        <taxon>metagenomes</taxon>
        <taxon>ecological metagenomes</taxon>
    </lineage>
</organism>
<dbReference type="Gene3D" id="3.20.20.70">
    <property type="entry name" value="Aldolase class I"/>
    <property type="match status" value="1"/>
</dbReference>
<dbReference type="InterPro" id="IPR058240">
    <property type="entry name" value="rSAM_sf"/>
</dbReference>
<dbReference type="CDD" id="cd01335">
    <property type="entry name" value="Radical_SAM"/>
    <property type="match status" value="1"/>
</dbReference>
<accession>A0A1J5S925</accession>
<evidence type="ECO:0000256" key="2">
    <source>
        <dbReference type="ARBA" id="ARBA00022723"/>
    </source>
</evidence>
<comment type="caution">
    <text evidence="5">The sequence shown here is derived from an EMBL/GenBank/DDBJ whole genome shotgun (WGS) entry which is preliminary data.</text>
</comment>
<sequence>MNTASQLGTADHSRDSAGMTYVYPVVSRRAGGVSIGINLNPNNACNWRCIYCQVPNLVRGAAPAIDLALLERELSLFLEEALHGDFMRTRVPEGARRIEDVAFSGNGEATSVREFPQAIEVVERVLDRSGLPGEVKLRLITNGSGLDRASVRAGIARLGRRKGEAWFKLDAGSRTAIRRINGVDLDPELILRRLLRCADLCPTWVQTCVFAQDGIPPGEVELAAWLALVARAKGKIAGVHLYGLARPSQQAEAPRLARLPATWLEALAQRLRDRGLSVCVNP</sequence>
<dbReference type="GO" id="GO:0051536">
    <property type="term" value="F:iron-sulfur cluster binding"/>
    <property type="evidence" value="ECO:0007669"/>
    <property type="project" value="UniProtKB-KW"/>
</dbReference>
<keyword evidence="2" id="KW-0479">Metal-binding</keyword>
<evidence type="ECO:0000256" key="1">
    <source>
        <dbReference type="ARBA" id="ARBA00022691"/>
    </source>
</evidence>